<protein>
    <submittedName>
        <fullName evidence="12">Type III glutamate--ammonia ligase</fullName>
        <ecNumber evidence="12">6.3.1.2</ecNumber>
    </submittedName>
</protein>
<dbReference type="Pfam" id="PF00120">
    <property type="entry name" value="Gln-synt_C"/>
    <property type="match status" value="1"/>
</dbReference>
<dbReference type="EC" id="6.3.1.2" evidence="12"/>
<feature type="domain" description="GS catalytic" evidence="11">
    <location>
        <begin position="105"/>
        <end position="438"/>
    </location>
</feature>
<name>A0A3S0K580_9PROT</name>
<dbReference type="SUPFAM" id="SSF54368">
    <property type="entry name" value="Glutamine synthetase, N-terminal domain"/>
    <property type="match status" value="1"/>
</dbReference>
<keyword evidence="4" id="KW-0547">Nucleotide-binding</keyword>
<keyword evidence="3 12" id="KW-0436">Ligase</keyword>
<evidence type="ECO:0000313" key="12">
    <source>
        <dbReference type="EMBL" id="RTR21051.1"/>
    </source>
</evidence>
<evidence type="ECO:0000256" key="5">
    <source>
        <dbReference type="ARBA" id="ARBA00022840"/>
    </source>
</evidence>
<evidence type="ECO:0000259" key="10">
    <source>
        <dbReference type="PROSITE" id="PS51986"/>
    </source>
</evidence>
<gene>
    <name evidence="12" type="primary">glnT</name>
    <name evidence="12" type="ORF">EJ903_09935</name>
</gene>
<dbReference type="PROSITE" id="PS00181">
    <property type="entry name" value="GLNA_ATP"/>
    <property type="match status" value="1"/>
</dbReference>
<keyword evidence="6" id="KW-0460">Magnesium</keyword>
<sequence length="438" mass="47899">MAIDPTHIDLTQAAKERGVKFFLVSYTDLFGAQRAKLVPAAAIAGMVADGAGFAGFATWLDLSPADTDLLAMPDPASMIQLPWKPEVAWVAADLWMGGQPIEQGPRNALKRMIAAAADQGFQLKTGVECEFFLTGPDGAGPSDPADRGTKPCYDQQALMRRYDVIAEISDAMSALGWQPYQSDHEDAIGQFEMNWEYDDALVTADRHAFFKYMARSIAEKHGMRATFMPKPFINLTGSGCHVHLSLWRDGVNLFRDPAGELGMSALGYQFIAGLLNEATAMCAITNPTVNSYKRINAPVTVSGSTWSPNTVTYTGNNRTHMIRIPNGNRFEFRLPDGAVNPYLLPAAVLAAGLAGIKAKADPGPRLDIDMYTQGHTVTDGRKLPLNLLDALRLLDGSTLLRNALGDGLITSFLTLKEREWNAYARHLTQWERDNTLDC</sequence>
<dbReference type="GO" id="GO:0005524">
    <property type="term" value="F:ATP binding"/>
    <property type="evidence" value="ECO:0007669"/>
    <property type="project" value="UniProtKB-KW"/>
</dbReference>
<dbReference type="InterPro" id="IPR017536">
    <property type="entry name" value="Glutamine_synthetase_typeIII"/>
</dbReference>
<organism evidence="12 13">
    <name type="scientific">Azospirillum griseum</name>
    <dbReference type="NCBI Taxonomy" id="2496639"/>
    <lineage>
        <taxon>Bacteria</taxon>
        <taxon>Pseudomonadati</taxon>
        <taxon>Pseudomonadota</taxon>
        <taxon>Alphaproteobacteria</taxon>
        <taxon>Rhodospirillales</taxon>
        <taxon>Azospirillaceae</taxon>
        <taxon>Azospirillum</taxon>
    </lineage>
</organism>
<evidence type="ECO:0000256" key="2">
    <source>
        <dbReference type="ARBA" id="ARBA00003117"/>
    </source>
</evidence>
<comment type="function">
    <text evidence="2">Catalyzes the ATP-dependent biosynthesis of glutamine from glutamate and ammonia.</text>
</comment>
<reference evidence="12 13" key="1">
    <citation type="submission" date="2018-12" db="EMBL/GenBank/DDBJ databases">
        <authorList>
            <person name="Yang Y."/>
        </authorList>
    </citation>
    <scope>NUCLEOTIDE SEQUENCE [LARGE SCALE GENOMIC DNA]</scope>
    <source>
        <strain evidence="12 13">L-25-5w-1</strain>
    </source>
</reference>
<evidence type="ECO:0000256" key="7">
    <source>
        <dbReference type="ARBA" id="ARBA00023231"/>
    </source>
</evidence>
<dbReference type="AlphaFoldDB" id="A0A3S0K580"/>
<dbReference type="PANTHER" id="PTHR43785">
    <property type="entry name" value="GAMMA-GLUTAMYLPUTRESCINE SYNTHETASE"/>
    <property type="match status" value="1"/>
</dbReference>
<feature type="domain" description="GS beta-grasp" evidence="10">
    <location>
        <begin position="17"/>
        <end position="99"/>
    </location>
</feature>
<evidence type="ECO:0000256" key="1">
    <source>
        <dbReference type="ARBA" id="ARBA00001946"/>
    </source>
</evidence>
<dbReference type="Proteomes" id="UP000277007">
    <property type="component" value="Unassembled WGS sequence"/>
</dbReference>
<comment type="caution">
    <text evidence="12">The sequence shown here is derived from an EMBL/GenBank/DDBJ whole genome shotgun (WGS) entry which is preliminary data.</text>
</comment>
<dbReference type="InterPro" id="IPR027303">
    <property type="entry name" value="Gln_synth_gly_rich_site"/>
</dbReference>
<evidence type="ECO:0000256" key="8">
    <source>
        <dbReference type="PROSITE-ProRule" id="PRU01330"/>
    </source>
</evidence>
<dbReference type="Gene3D" id="3.10.20.70">
    <property type="entry name" value="Glutamine synthetase, N-terminal domain"/>
    <property type="match status" value="1"/>
</dbReference>
<accession>A0A3S0K580</accession>
<evidence type="ECO:0000256" key="4">
    <source>
        <dbReference type="ARBA" id="ARBA00022741"/>
    </source>
</evidence>
<dbReference type="InterPro" id="IPR008146">
    <property type="entry name" value="Gln_synth_cat_dom"/>
</dbReference>
<comment type="similarity">
    <text evidence="8 9">Belongs to the glutamine synthetase family.</text>
</comment>
<evidence type="ECO:0000313" key="13">
    <source>
        <dbReference type="Proteomes" id="UP000277007"/>
    </source>
</evidence>
<dbReference type="GO" id="GO:0006542">
    <property type="term" value="P:glutamine biosynthetic process"/>
    <property type="evidence" value="ECO:0007669"/>
    <property type="project" value="InterPro"/>
</dbReference>
<dbReference type="InterPro" id="IPR036651">
    <property type="entry name" value="Gln_synt_N_sf"/>
</dbReference>
<dbReference type="PROSITE" id="PS51987">
    <property type="entry name" value="GS_CATALYTIC"/>
    <property type="match status" value="1"/>
</dbReference>
<dbReference type="PANTHER" id="PTHR43785:SF14">
    <property type="entry name" value="GLUTAMINE SYNTHETASE"/>
    <property type="match status" value="1"/>
</dbReference>
<dbReference type="GO" id="GO:0004356">
    <property type="term" value="F:glutamine synthetase activity"/>
    <property type="evidence" value="ECO:0007669"/>
    <property type="project" value="UniProtKB-EC"/>
</dbReference>
<dbReference type="SUPFAM" id="SSF55931">
    <property type="entry name" value="Glutamine synthetase/guanido kinase"/>
    <property type="match status" value="1"/>
</dbReference>
<comment type="cofactor">
    <cofactor evidence="1">
        <name>Mg(2+)</name>
        <dbReference type="ChEBI" id="CHEBI:18420"/>
    </cofactor>
</comment>
<dbReference type="Gene3D" id="3.30.590.10">
    <property type="entry name" value="Glutamine synthetase/guanido kinase, catalytic domain"/>
    <property type="match status" value="1"/>
</dbReference>
<proteinExistence type="inferred from homology"/>
<evidence type="ECO:0000256" key="3">
    <source>
        <dbReference type="ARBA" id="ARBA00022598"/>
    </source>
</evidence>
<evidence type="ECO:0000256" key="6">
    <source>
        <dbReference type="ARBA" id="ARBA00022842"/>
    </source>
</evidence>
<dbReference type="InterPro" id="IPR014746">
    <property type="entry name" value="Gln_synth/guanido_kin_cat_dom"/>
</dbReference>
<evidence type="ECO:0000259" key="11">
    <source>
        <dbReference type="PROSITE" id="PS51987"/>
    </source>
</evidence>
<evidence type="ECO:0000256" key="9">
    <source>
        <dbReference type="RuleBase" id="RU000384"/>
    </source>
</evidence>
<keyword evidence="13" id="KW-1185">Reference proteome</keyword>
<dbReference type="EMBL" id="RXMA01000007">
    <property type="protein sequence ID" value="RTR21051.1"/>
    <property type="molecule type" value="Genomic_DNA"/>
</dbReference>
<keyword evidence="5" id="KW-0067">ATP-binding</keyword>
<keyword evidence="7" id="KW-0535">Nitrogen fixation</keyword>
<dbReference type="SMART" id="SM01230">
    <property type="entry name" value="Gln-synt_C"/>
    <property type="match status" value="1"/>
</dbReference>
<dbReference type="NCBIfam" id="TIGR03105">
    <property type="entry name" value="gln_synth_III"/>
    <property type="match status" value="1"/>
</dbReference>
<dbReference type="OrthoDB" id="9807095at2"/>
<dbReference type="PROSITE" id="PS51986">
    <property type="entry name" value="GS_BETA_GRASP"/>
    <property type="match status" value="1"/>
</dbReference>
<dbReference type="RefSeq" id="WP_126614653.1">
    <property type="nucleotide sequence ID" value="NZ_JBHUCY010000029.1"/>
</dbReference>
<dbReference type="InterPro" id="IPR008147">
    <property type="entry name" value="Gln_synt_N"/>
</dbReference>